<dbReference type="SUPFAM" id="SSF90229">
    <property type="entry name" value="CCCH zinc finger"/>
    <property type="match status" value="4"/>
</dbReference>
<evidence type="ECO:0000259" key="7">
    <source>
        <dbReference type="PROSITE" id="PS50103"/>
    </source>
</evidence>
<feature type="zinc finger region" description="C3H1-type" evidence="5">
    <location>
        <begin position="92"/>
        <end position="120"/>
    </location>
</feature>
<dbReference type="PANTHER" id="PTHR12506">
    <property type="entry name" value="PROTEIN PHOSPHATASE RELATED"/>
    <property type="match status" value="1"/>
</dbReference>
<feature type="region of interest" description="Disordered" evidence="6">
    <location>
        <begin position="30"/>
        <end position="77"/>
    </location>
</feature>
<gene>
    <name evidence="8" type="ORF">CB5_LOCUS11633</name>
</gene>
<feature type="compositionally biased region" description="Gly residues" evidence="6">
    <location>
        <begin position="482"/>
        <end position="491"/>
    </location>
</feature>
<dbReference type="PANTHER" id="PTHR12506:SF41">
    <property type="entry name" value="ZINC FINGER CCCH DOMAIN-CONTAINING PROTEIN 58"/>
    <property type="match status" value="1"/>
</dbReference>
<feature type="domain" description="C3H1-type" evidence="7">
    <location>
        <begin position="92"/>
        <end position="120"/>
    </location>
</feature>
<dbReference type="Pfam" id="PF00642">
    <property type="entry name" value="zf-CCCH"/>
    <property type="match status" value="5"/>
</dbReference>
<organism evidence="8">
    <name type="scientific">Ananas comosus var. bracteatus</name>
    <name type="common">red pineapple</name>
    <dbReference type="NCBI Taxonomy" id="296719"/>
    <lineage>
        <taxon>Eukaryota</taxon>
        <taxon>Viridiplantae</taxon>
        <taxon>Streptophyta</taxon>
        <taxon>Embryophyta</taxon>
        <taxon>Tracheophyta</taxon>
        <taxon>Spermatophyta</taxon>
        <taxon>Magnoliopsida</taxon>
        <taxon>Liliopsida</taxon>
        <taxon>Poales</taxon>
        <taxon>Bromeliaceae</taxon>
        <taxon>Bromelioideae</taxon>
        <taxon>Ananas</taxon>
    </lineage>
</organism>
<dbReference type="InterPro" id="IPR036855">
    <property type="entry name" value="Znf_CCCH_sf"/>
</dbReference>
<feature type="region of interest" description="Disordered" evidence="6">
    <location>
        <begin position="470"/>
        <end position="497"/>
    </location>
</feature>
<feature type="compositionally biased region" description="Basic and acidic residues" evidence="6">
    <location>
        <begin position="32"/>
        <end position="42"/>
    </location>
</feature>
<dbReference type="SMART" id="SM00356">
    <property type="entry name" value="ZnF_C3H1"/>
    <property type="match status" value="5"/>
</dbReference>
<protein>
    <recommendedName>
        <fullName evidence="7">C3H1-type domain-containing protein</fullName>
    </recommendedName>
</protein>
<feature type="domain" description="C3H1-type" evidence="7">
    <location>
        <begin position="392"/>
        <end position="420"/>
    </location>
</feature>
<feature type="zinc finger region" description="C3H1-type" evidence="5">
    <location>
        <begin position="188"/>
        <end position="216"/>
    </location>
</feature>
<sequence length="497" mass="53116">MEIATTSSSAVAPHRNSRLSRCTFISSSTLDRGLREVPDPSRRKPCSIPEEGDVRTQQSPEEGSGRDPDTGIEESMWRLGWGGGGEFQLPERPGAPDCAFYIRTGTCGYGERCRYNHPRNRGGPLVGAGRTGAMEYPERSGQPVCETGTCKYGSTCKYDHPRQGAGLAQPVMLNYYGYPLRPVGNTLLNGEKECSYYMKTGQCKFGSTCKFDHPQPGAPSVPSPAPAFYSTVQPSSVPSTHQYPTLASWQVGRPPMVPAGSYVSGSYGPMLVSPGVVPMQAWSPYPAPINPVVTPGGQQVVQAGPGYNLSHQVSSPMPAYASSYAPEASSSGPSSSYRREQIFPERPGQPECQYYMRTGDCKYGATCKYHHPAGRNVHRNNISLSPLGLPLRPGAQLCTYYAQHGFCKFGPTCKYDHPIGSASYHPSASSLSDMPVAPYPIGYSIPTLASSSSSSDLRPEFFTTVTASSLNPSESVGSVFPKGGGSTGHGGHVSSSS</sequence>
<dbReference type="InterPro" id="IPR050974">
    <property type="entry name" value="Plant_ZF_CCCH"/>
</dbReference>
<dbReference type="GO" id="GO:0003729">
    <property type="term" value="F:mRNA binding"/>
    <property type="evidence" value="ECO:0007669"/>
    <property type="project" value="UniProtKB-ARBA"/>
</dbReference>
<evidence type="ECO:0000256" key="6">
    <source>
        <dbReference type="SAM" id="MobiDB-lite"/>
    </source>
</evidence>
<name>A0A6V7PC17_ANACO</name>
<keyword evidence="1 5" id="KW-0479">Metal-binding</keyword>
<feature type="domain" description="C3H1-type" evidence="7">
    <location>
        <begin position="188"/>
        <end position="216"/>
    </location>
</feature>
<keyword evidence="3 5" id="KW-0862">Zinc</keyword>
<keyword evidence="2 5" id="KW-0863">Zinc-finger</keyword>
<feature type="domain" description="C3H1-type" evidence="7">
    <location>
        <begin position="146"/>
        <end position="163"/>
    </location>
</feature>
<feature type="zinc finger region" description="C3H1-type" evidence="5">
    <location>
        <begin position="346"/>
        <end position="374"/>
    </location>
</feature>
<evidence type="ECO:0000256" key="1">
    <source>
        <dbReference type="ARBA" id="ARBA00022723"/>
    </source>
</evidence>
<evidence type="ECO:0000313" key="8">
    <source>
        <dbReference type="EMBL" id="CAD1828422.1"/>
    </source>
</evidence>
<dbReference type="GO" id="GO:0003677">
    <property type="term" value="F:DNA binding"/>
    <property type="evidence" value="ECO:0007669"/>
    <property type="project" value="UniProtKB-KW"/>
</dbReference>
<dbReference type="Gene3D" id="4.10.1000.10">
    <property type="entry name" value="Zinc finger, CCCH-type"/>
    <property type="match status" value="3"/>
</dbReference>
<evidence type="ECO:0000256" key="4">
    <source>
        <dbReference type="ARBA" id="ARBA00023125"/>
    </source>
</evidence>
<dbReference type="InterPro" id="IPR000571">
    <property type="entry name" value="Znf_CCCH"/>
</dbReference>
<proteinExistence type="predicted"/>
<accession>A0A6V7PC17</accession>
<reference evidence="8" key="1">
    <citation type="submission" date="2020-07" db="EMBL/GenBank/DDBJ databases">
        <authorList>
            <person name="Lin J."/>
        </authorList>
    </citation>
    <scope>NUCLEOTIDE SEQUENCE</scope>
</reference>
<dbReference type="PROSITE" id="PS50103">
    <property type="entry name" value="ZF_C3H1"/>
    <property type="match status" value="5"/>
</dbReference>
<dbReference type="EMBL" id="LR862147">
    <property type="protein sequence ID" value="CAD1828422.1"/>
    <property type="molecule type" value="Genomic_DNA"/>
</dbReference>
<dbReference type="GO" id="GO:0008270">
    <property type="term" value="F:zinc ion binding"/>
    <property type="evidence" value="ECO:0007669"/>
    <property type="project" value="UniProtKB-KW"/>
</dbReference>
<feature type="domain" description="C3H1-type" evidence="7">
    <location>
        <begin position="346"/>
        <end position="374"/>
    </location>
</feature>
<dbReference type="AlphaFoldDB" id="A0A6V7PC17"/>
<evidence type="ECO:0000256" key="3">
    <source>
        <dbReference type="ARBA" id="ARBA00022833"/>
    </source>
</evidence>
<feature type="zinc finger region" description="C3H1-type" evidence="5">
    <location>
        <begin position="146"/>
        <end position="163"/>
    </location>
</feature>
<feature type="zinc finger region" description="C3H1-type" evidence="5">
    <location>
        <begin position="392"/>
        <end position="420"/>
    </location>
</feature>
<evidence type="ECO:0000256" key="5">
    <source>
        <dbReference type="PROSITE-ProRule" id="PRU00723"/>
    </source>
</evidence>
<evidence type="ECO:0000256" key="2">
    <source>
        <dbReference type="ARBA" id="ARBA00022771"/>
    </source>
</evidence>
<keyword evidence="4" id="KW-0238">DNA-binding</keyword>